<evidence type="ECO:0000313" key="2">
    <source>
        <dbReference type="EMBL" id="CAA9338213.1"/>
    </source>
</evidence>
<dbReference type="SMART" id="SM00065">
    <property type="entry name" value="GAF"/>
    <property type="match status" value="1"/>
</dbReference>
<dbReference type="InterPro" id="IPR029016">
    <property type="entry name" value="GAF-like_dom_sf"/>
</dbReference>
<evidence type="ECO:0000259" key="1">
    <source>
        <dbReference type="SMART" id="SM00065"/>
    </source>
</evidence>
<reference evidence="2" key="1">
    <citation type="submission" date="2020-02" db="EMBL/GenBank/DDBJ databases">
        <authorList>
            <person name="Meier V. D."/>
        </authorList>
    </citation>
    <scope>NUCLEOTIDE SEQUENCE</scope>
    <source>
        <strain evidence="2">AVDCRST_MAG34</strain>
    </source>
</reference>
<dbReference type="EMBL" id="CADCUI010000015">
    <property type="protein sequence ID" value="CAA9338213.1"/>
    <property type="molecule type" value="Genomic_DNA"/>
</dbReference>
<organism evidence="2">
    <name type="scientific">uncultured Nocardioidaceae bacterium</name>
    <dbReference type="NCBI Taxonomy" id="253824"/>
    <lineage>
        <taxon>Bacteria</taxon>
        <taxon>Bacillati</taxon>
        <taxon>Actinomycetota</taxon>
        <taxon>Actinomycetes</taxon>
        <taxon>Propionibacteriales</taxon>
        <taxon>Nocardioidaceae</taxon>
        <taxon>environmental samples</taxon>
    </lineage>
</organism>
<dbReference type="SUPFAM" id="SSF55781">
    <property type="entry name" value="GAF domain-like"/>
    <property type="match status" value="1"/>
</dbReference>
<dbReference type="InterPro" id="IPR003018">
    <property type="entry name" value="GAF"/>
</dbReference>
<name>A0A6J4LU56_9ACTN</name>
<protein>
    <recommendedName>
        <fullName evidence="1">GAF domain-containing protein</fullName>
    </recommendedName>
</protein>
<gene>
    <name evidence="2" type="ORF">AVDCRST_MAG34-644</name>
</gene>
<feature type="domain" description="GAF" evidence="1">
    <location>
        <begin position="42"/>
        <end position="203"/>
    </location>
</feature>
<dbReference type="Gene3D" id="3.30.450.40">
    <property type="match status" value="1"/>
</dbReference>
<sequence>MLTEGSSADHHRAHGAVIVVLQAPGARGAAMTEDSEDDRIDLPDQLVDELTAVVRSTRQVFAAAACSCALATEGGDALRFVAADGAGASAIVGVTIPVSRGIAGWAALTGQAIAVSDVEKDARFARDVAESTEYVPHTILAAPIMSSEGEVSGVIEVLDPGRQDEESRLGEQRGTSAELTVLTLVSSQVSSVVRLTRGLDALQTGTLSPGTAGGHDAAALTASMQAVAATGPEGVRLARAVIGAVADYVQTRR</sequence>
<proteinExistence type="predicted"/>
<dbReference type="Pfam" id="PF13185">
    <property type="entry name" value="GAF_2"/>
    <property type="match status" value="1"/>
</dbReference>
<accession>A0A6J4LU56</accession>
<dbReference type="AlphaFoldDB" id="A0A6J4LU56"/>